<protein>
    <recommendedName>
        <fullName evidence="2">Purple acid phosphatase C-terminal domain-containing protein</fullName>
    </recommendedName>
</protein>
<dbReference type="InterPro" id="IPR025733">
    <property type="entry name" value="PAPs_C"/>
</dbReference>
<dbReference type="AlphaFoldDB" id="A0A8T2YFA3"/>
<feature type="non-terminal residue" evidence="3">
    <location>
        <position position="1"/>
    </location>
</feature>
<accession>A0A8T2YFA3</accession>
<dbReference type="Gene3D" id="3.60.21.10">
    <property type="match status" value="1"/>
</dbReference>
<keyword evidence="1" id="KW-0732">Signal</keyword>
<organism evidence="3 4">
    <name type="scientific">Populus deltoides</name>
    <name type="common">Eastern poplar</name>
    <name type="synonym">Eastern cottonwood</name>
    <dbReference type="NCBI Taxonomy" id="3696"/>
    <lineage>
        <taxon>Eukaryota</taxon>
        <taxon>Viridiplantae</taxon>
        <taxon>Streptophyta</taxon>
        <taxon>Embryophyta</taxon>
        <taxon>Tracheophyta</taxon>
        <taxon>Spermatophyta</taxon>
        <taxon>Magnoliopsida</taxon>
        <taxon>eudicotyledons</taxon>
        <taxon>Gunneridae</taxon>
        <taxon>Pentapetalae</taxon>
        <taxon>rosids</taxon>
        <taxon>fabids</taxon>
        <taxon>Malpighiales</taxon>
        <taxon>Salicaceae</taxon>
        <taxon>Saliceae</taxon>
        <taxon>Populus</taxon>
    </lineage>
</organism>
<dbReference type="PANTHER" id="PTHR22953">
    <property type="entry name" value="ACID PHOSPHATASE RELATED"/>
    <property type="match status" value="1"/>
</dbReference>
<comment type="caution">
    <text evidence="3">The sequence shown here is derived from an EMBL/GenBank/DDBJ whole genome shotgun (WGS) entry which is preliminary data.</text>
</comment>
<dbReference type="SUPFAM" id="SSF56300">
    <property type="entry name" value="Metallo-dependent phosphatases"/>
    <property type="match status" value="1"/>
</dbReference>
<feature type="domain" description="Purple acid phosphatase C-terminal" evidence="2">
    <location>
        <begin position="12"/>
        <end position="50"/>
    </location>
</feature>
<dbReference type="PANTHER" id="PTHR22953:SF120">
    <property type="entry name" value="PURPLE ACID PHOSPHATASE 11-RELATED"/>
    <property type="match status" value="1"/>
</dbReference>
<evidence type="ECO:0000313" key="3">
    <source>
        <dbReference type="EMBL" id="KAH8503669.1"/>
    </source>
</evidence>
<dbReference type="EMBL" id="JACEGQ020000007">
    <property type="protein sequence ID" value="KAH8503669.1"/>
    <property type="molecule type" value="Genomic_DNA"/>
</dbReference>
<keyword evidence="4" id="KW-1185">Reference proteome</keyword>
<name>A0A8T2YFA3_POPDE</name>
<dbReference type="Pfam" id="PF14008">
    <property type="entry name" value="Metallophos_C"/>
    <property type="match status" value="1"/>
</dbReference>
<evidence type="ECO:0000256" key="1">
    <source>
        <dbReference type="ARBA" id="ARBA00022729"/>
    </source>
</evidence>
<evidence type="ECO:0000259" key="2">
    <source>
        <dbReference type="Pfam" id="PF14008"/>
    </source>
</evidence>
<evidence type="ECO:0000313" key="4">
    <source>
        <dbReference type="Proteomes" id="UP000807159"/>
    </source>
</evidence>
<dbReference type="InterPro" id="IPR029052">
    <property type="entry name" value="Metallo-depent_PP-like"/>
</dbReference>
<dbReference type="InterPro" id="IPR039331">
    <property type="entry name" value="PAPs-like"/>
</dbReference>
<dbReference type="Proteomes" id="UP000807159">
    <property type="component" value="Chromosome 7"/>
</dbReference>
<sequence length="138" mass="15628">PNAPIDLLLSYTEPRPNYSAFQEASFGHATLEIKNRTRAYYTWHRNHDSEAVAAGSLWLYNRHWLPAGERSCKNYKKGLCLGSYNRTRAYYKKGLVLIILGTGTTTAKLLQLIHCGFTIGIGFQQESAVVKTTRKDFV</sequence>
<dbReference type="GO" id="GO:0003993">
    <property type="term" value="F:acid phosphatase activity"/>
    <property type="evidence" value="ECO:0007669"/>
    <property type="project" value="InterPro"/>
</dbReference>
<gene>
    <name evidence="3" type="ORF">H0E87_014802</name>
</gene>
<reference evidence="3" key="1">
    <citation type="journal article" date="2021" name="J. Hered.">
        <title>Genome Assembly of Salicaceae Populus deltoides (Eastern Cottonwood) I-69 Based on Nanopore Sequencing and Hi-C Technologies.</title>
        <authorList>
            <person name="Bai S."/>
            <person name="Wu H."/>
            <person name="Zhang J."/>
            <person name="Pan Z."/>
            <person name="Zhao W."/>
            <person name="Li Z."/>
            <person name="Tong C."/>
        </authorList>
    </citation>
    <scope>NUCLEOTIDE SEQUENCE</scope>
    <source>
        <tissue evidence="3">Leaf</tissue>
    </source>
</reference>
<proteinExistence type="predicted"/>